<feature type="transmembrane region" description="Helical" evidence="2">
    <location>
        <begin position="28"/>
        <end position="49"/>
    </location>
</feature>
<reference evidence="4" key="2">
    <citation type="submission" date="2020-07" db="EMBL/GenBank/DDBJ databases">
        <authorList>
            <person name="Vera ALvarez R."/>
            <person name="Arias-Moreno D.M."/>
            <person name="Jimenez-Jacinto V."/>
            <person name="Jimenez-Bremont J.F."/>
            <person name="Swaminathan K."/>
            <person name="Moose S.P."/>
            <person name="Guerrero-Gonzalez M.L."/>
            <person name="Marino-Ramirez L."/>
            <person name="Landsman D."/>
            <person name="Rodriguez-Kessler M."/>
            <person name="Delgado-Sanchez P."/>
        </authorList>
    </citation>
    <scope>NUCLEOTIDE SEQUENCE</scope>
    <source>
        <tissue evidence="4">Cladode</tissue>
    </source>
</reference>
<accession>A0A7C8YB94</accession>
<protein>
    <recommendedName>
        <fullName evidence="3">RING-type domain-containing protein</fullName>
    </recommendedName>
</protein>
<evidence type="ECO:0000313" key="4">
    <source>
        <dbReference type="EMBL" id="MBA4614156.1"/>
    </source>
</evidence>
<evidence type="ECO:0000259" key="3">
    <source>
        <dbReference type="PROSITE" id="PS50089"/>
    </source>
</evidence>
<dbReference type="InterPro" id="IPR001841">
    <property type="entry name" value="Znf_RING"/>
</dbReference>
<sequence length="160" mass="17926">MGEIPNYSLQAPNYPSLQLHTEHFNPTMFYYGFFVVAVAVFILSVYHCLIIKCCTDRPPWAGPREPDTSPCWRPEGRKDDVELGSATFKYRKGGGGGEECVVCLSMFEEGEEVRELPRCKHSFHASCIDKWLYSHFDCPLCRAPVANHVGVASTLPGPIP</sequence>
<dbReference type="EMBL" id="GISG01001322">
    <property type="protein sequence ID" value="MBA4614156.1"/>
    <property type="molecule type" value="Transcribed_RNA"/>
</dbReference>
<evidence type="ECO:0000256" key="1">
    <source>
        <dbReference type="PROSITE-ProRule" id="PRU00175"/>
    </source>
</evidence>
<dbReference type="GO" id="GO:0008270">
    <property type="term" value="F:zinc ion binding"/>
    <property type="evidence" value="ECO:0007669"/>
    <property type="project" value="UniProtKB-KW"/>
</dbReference>
<reference evidence="4" key="1">
    <citation type="journal article" date="2013" name="J. Plant Res.">
        <title>Effect of fungi and light on seed germination of three Opuntia species from semiarid lands of central Mexico.</title>
        <authorList>
            <person name="Delgado-Sanchez P."/>
            <person name="Jimenez-Bremont J.F."/>
            <person name="Guerrero-Gonzalez Mde L."/>
            <person name="Flores J."/>
        </authorList>
    </citation>
    <scope>NUCLEOTIDE SEQUENCE</scope>
    <source>
        <tissue evidence="4">Cladode</tissue>
    </source>
</reference>
<dbReference type="PROSITE" id="PS50089">
    <property type="entry name" value="ZF_RING_2"/>
    <property type="match status" value="1"/>
</dbReference>
<proteinExistence type="predicted"/>
<evidence type="ECO:0000256" key="2">
    <source>
        <dbReference type="SAM" id="Phobius"/>
    </source>
</evidence>
<keyword evidence="2" id="KW-1133">Transmembrane helix</keyword>
<dbReference type="Pfam" id="PF13639">
    <property type="entry name" value="zf-RING_2"/>
    <property type="match status" value="1"/>
</dbReference>
<dbReference type="PANTHER" id="PTHR45676:SF84">
    <property type="entry name" value="RING-TYPE DOMAIN-CONTAINING PROTEIN"/>
    <property type="match status" value="1"/>
</dbReference>
<name>A0A7C8YB94_OPUST</name>
<keyword evidence="1" id="KW-0862">Zinc</keyword>
<feature type="domain" description="RING-type" evidence="3">
    <location>
        <begin position="100"/>
        <end position="142"/>
    </location>
</feature>
<dbReference type="Gene3D" id="3.30.40.10">
    <property type="entry name" value="Zinc/RING finger domain, C3HC4 (zinc finger)"/>
    <property type="match status" value="1"/>
</dbReference>
<keyword evidence="2" id="KW-0812">Transmembrane</keyword>
<dbReference type="SMART" id="SM00184">
    <property type="entry name" value="RING"/>
    <property type="match status" value="1"/>
</dbReference>
<dbReference type="SUPFAM" id="SSF57850">
    <property type="entry name" value="RING/U-box"/>
    <property type="match status" value="1"/>
</dbReference>
<dbReference type="GO" id="GO:0016567">
    <property type="term" value="P:protein ubiquitination"/>
    <property type="evidence" value="ECO:0007669"/>
    <property type="project" value="UniProtKB-UniPathway"/>
</dbReference>
<dbReference type="AlphaFoldDB" id="A0A7C8YB94"/>
<dbReference type="UniPathway" id="UPA00143"/>
<organism evidence="4">
    <name type="scientific">Opuntia streptacantha</name>
    <name type="common">Prickly pear cactus</name>
    <name type="synonym">Opuntia cardona</name>
    <dbReference type="NCBI Taxonomy" id="393608"/>
    <lineage>
        <taxon>Eukaryota</taxon>
        <taxon>Viridiplantae</taxon>
        <taxon>Streptophyta</taxon>
        <taxon>Embryophyta</taxon>
        <taxon>Tracheophyta</taxon>
        <taxon>Spermatophyta</taxon>
        <taxon>Magnoliopsida</taxon>
        <taxon>eudicotyledons</taxon>
        <taxon>Gunneridae</taxon>
        <taxon>Pentapetalae</taxon>
        <taxon>Caryophyllales</taxon>
        <taxon>Cactineae</taxon>
        <taxon>Cactaceae</taxon>
        <taxon>Opuntioideae</taxon>
        <taxon>Opuntia</taxon>
    </lineage>
</organism>
<keyword evidence="1" id="KW-0479">Metal-binding</keyword>
<keyword evidence="1" id="KW-0863">Zinc-finger</keyword>
<keyword evidence="2" id="KW-0472">Membrane</keyword>
<dbReference type="PANTHER" id="PTHR45676">
    <property type="entry name" value="RING-H2 FINGER PROTEIN ATL51-RELATED"/>
    <property type="match status" value="1"/>
</dbReference>
<dbReference type="InterPro" id="IPR013083">
    <property type="entry name" value="Znf_RING/FYVE/PHD"/>
</dbReference>